<dbReference type="PANTHER" id="PTHR45931">
    <property type="entry name" value="SI:CH211-59O9.10"/>
    <property type="match status" value="1"/>
</dbReference>
<dbReference type="GO" id="GO:0005634">
    <property type="term" value="C:nucleus"/>
    <property type="evidence" value="ECO:0007669"/>
    <property type="project" value="TreeGrafter"/>
</dbReference>
<keyword evidence="1" id="KW-0479">Metal-binding</keyword>
<evidence type="ECO:0000313" key="8">
    <source>
        <dbReference type="Proteomes" id="UP000012045"/>
    </source>
</evidence>
<accession>M7TEY0</accession>
<feature type="compositionally biased region" description="Basic and acidic residues" evidence="5">
    <location>
        <begin position="259"/>
        <end position="276"/>
    </location>
</feature>
<evidence type="ECO:0000256" key="3">
    <source>
        <dbReference type="ARBA" id="ARBA00022833"/>
    </source>
</evidence>
<feature type="domain" description="RING-type" evidence="6">
    <location>
        <begin position="371"/>
        <end position="419"/>
    </location>
</feature>
<feature type="compositionally biased region" description="Low complexity" evidence="5">
    <location>
        <begin position="653"/>
        <end position="673"/>
    </location>
</feature>
<dbReference type="InterPro" id="IPR051834">
    <property type="entry name" value="RING_finger_E3_ligase"/>
</dbReference>
<dbReference type="AlphaFoldDB" id="M7TEY0"/>
<dbReference type="EMBL" id="KB708057">
    <property type="protein sequence ID" value="EMR82046.1"/>
    <property type="molecule type" value="Genomic_DNA"/>
</dbReference>
<keyword evidence="3" id="KW-0862">Zinc</keyword>
<gene>
    <name evidence="7" type="ORF">BcDW1_9322</name>
</gene>
<feature type="compositionally biased region" description="Basic and acidic residues" evidence="5">
    <location>
        <begin position="675"/>
        <end position="691"/>
    </location>
</feature>
<evidence type="ECO:0000256" key="4">
    <source>
        <dbReference type="PROSITE-ProRule" id="PRU00175"/>
    </source>
</evidence>
<dbReference type="SMART" id="SM00184">
    <property type="entry name" value="RING"/>
    <property type="match status" value="1"/>
</dbReference>
<feature type="compositionally biased region" description="Polar residues" evidence="5">
    <location>
        <begin position="143"/>
        <end position="167"/>
    </location>
</feature>
<dbReference type="InterPro" id="IPR013083">
    <property type="entry name" value="Znf_RING/FYVE/PHD"/>
</dbReference>
<dbReference type="SUPFAM" id="SSF57850">
    <property type="entry name" value="RING/U-box"/>
    <property type="match status" value="1"/>
</dbReference>
<feature type="region of interest" description="Disordered" evidence="5">
    <location>
        <begin position="486"/>
        <end position="505"/>
    </location>
</feature>
<feature type="region of interest" description="Disordered" evidence="5">
    <location>
        <begin position="254"/>
        <end position="305"/>
    </location>
</feature>
<evidence type="ECO:0000256" key="5">
    <source>
        <dbReference type="SAM" id="MobiDB-lite"/>
    </source>
</evidence>
<proteinExistence type="predicted"/>
<dbReference type="PANTHER" id="PTHR45931:SF3">
    <property type="entry name" value="RING ZINC FINGER-CONTAINING PROTEIN"/>
    <property type="match status" value="1"/>
</dbReference>
<reference evidence="8" key="1">
    <citation type="journal article" date="2013" name="Genome Announc.">
        <title>Draft genome sequence of Botrytis cinerea BcDW1, inoculum for noble rot of grape berries.</title>
        <authorList>
            <person name="Blanco-Ulate B."/>
            <person name="Allen G."/>
            <person name="Powell A.L."/>
            <person name="Cantu D."/>
        </authorList>
    </citation>
    <scope>NUCLEOTIDE SEQUENCE [LARGE SCALE GENOMIC DNA]</scope>
    <source>
        <strain evidence="8">BcDW1</strain>
    </source>
</reference>
<dbReference type="OrthoDB" id="8062037at2759"/>
<dbReference type="GO" id="GO:0008270">
    <property type="term" value="F:zinc ion binding"/>
    <property type="evidence" value="ECO:0007669"/>
    <property type="project" value="UniProtKB-KW"/>
</dbReference>
<feature type="region of interest" description="Disordered" evidence="5">
    <location>
        <begin position="1"/>
        <end position="43"/>
    </location>
</feature>
<organism evidence="7 8">
    <name type="scientific">Botryotinia fuckeliana (strain BcDW1)</name>
    <name type="common">Noble rot fungus</name>
    <name type="synonym">Botrytis cinerea</name>
    <dbReference type="NCBI Taxonomy" id="1290391"/>
    <lineage>
        <taxon>Eukaryota</taxon>
        <taxon>Fungi</taxon>
        <taxon>Dikarya</taxon>
        <taxon>Ascomycota</taxon>
        <taxon>Pezizomycotina</taxon>
        <taxon>Leotiomycetes</taxon>
        <taxon>Helotiales</taxon>
        <taxon>Sclerotiniaceae</taxon>
        <taxon>Botrytis</taxon>
    </lineage>
</organism>
<dbReference type="HOGENOM" id="CLU_394312_0_0_1"/>
<dbReference type="Gene3D" id="3.30.40.10">
    <property type="entry name" value="Zinc/RING finger domain, C3HC4 (zinc finger)"/>
    <property type="match status" value="1"/>
</dbReference>
<name>M7TEY0_BOTF1</name>
<sequence>MDNTMDNSMGDDDVDMPYAPPLQNANTSRCPNNEASRNGMQPPSTRYPPLMNPWAGYQGSYHMPSAMVYRTSNYPSSPYGNAASNFASPGYAAHWSQNARAQYHDLADSQHQNPETPGRPFPALPPMTAPPEYNSWMGPLPHNTQAMPMFTNENSTADNNNTPQRPGNNGVPGPSQEQGNPPTSTTPFLYLEIQFSVSSWDKYFLDGCKITEADNLEIVQQRRRERERELRHRHAPQGAISEAFGPASSYVSVSTGNSEWERSSARSGRRLADAQRRAALGRASRTGRDSDTDEEEWGESDQDDDLMGGFEAAQMQMLDNAAFASALRSRGVNLSRALDPGNYGKGTPSKKFLSSLQKMNTDALTQEERSCSICYEEIGVANPEGVIEQPLRMPKCKHIFGDVCLKTWFKENDSCPYCRDKVPTQSTRKVIEQLVRQQMRSRHNITARSAEAGLVNSGALYPQDYHTPVWQATDTTPNRRHVARGRMAGSGTAPAPSVRRPSSLSSNRLYIPTSQLQNEVNPFHTHSRHNSNSEEGSPGTMGGSITNNGQRQPAPPPANSLGPSANSTGYMFPTNLPPGSSAVSNTFMPPPTPSYSQHRPIGFGSMGSTAFDLPERLNPAHLHNYISSVYQQEDSVAFQSQQLAHGFGFQSQQHAQQYQQNHQVEQQLQQHQQNRQREHEQQRQRGSRDAEPYSTPNGDMGDF</sequence>
<dbReference type="GO" id="GO:0006511">
    <property type="term" value="P:ubiquitin-dependent protein catabolic process"/>
    <property type="evidence" value="ECO:0007669"/>
    <property type="project" value="TreeGrafter"/>
</dbReference>
<feature type="compositionally biased region" description="Acidic residues" evidence="5">
    <location>
        <begin position="291"/>
        <end position="305"/>
    </location>
</feature>
<feature type="region of interest" description="Disordered" evidence="5">
    <location>
        <begin position="653"/>
        <end position="703"/>
    </location>
</feature>
<evidence type="ECO:0000313" key="7">
    <source>
        <dbReference type="EMBL" id="EMR82046.1"/>
    </source>
</evidence>
<feature type="region of interest" description="Disordered" evidence="5">
    <location>
        <begin position="522"/>
        <end position="601"/>
    </location>
</feature>
<dbReference type="GO" id="GO:0061630">
    <property type="term" value="F:ubiquitin protein ligase activity"/>
    <property type="evidence" value="ECO:0007669"/>
    <property type="project" value="TreeGrafter"/>
</dbReference>
<evidence type="ECO:0000259" key="6">
    <source>
        <dbReference type="PROSITE" id="PS50089"/>
    </source>
</evidence>
<feature type="compositionally biased region" description="Polar residues" evidence="5">
    <location>
        <begin position="175"/>
        <end position="186"/>
    </location>
</feature>
<feature type="compositionally biased region" description="Polar residues" evidence="5">
    <location>
        <begin position="577"/>
        <end position="587"/>
    </location>
</feature>
<evidence type="ECO:0000256" key="2">
    <source>
        <dbReference type="ARBA" id="ARBA00022771"/>
    </source>
</evidence>
<keyword evidence="2 4" id="KW-0863">Zinc-finger</keyword>
<dbReference type="Pfam" id="PF13639">
    <property type="entry name" value="zf-RING_2"/>
    <property type="match status" value="1"/>
</dbReference>
<protein>
    <submittedName>
        <fullName evidence="7">Putative zinc finger protein atl6 protein</fullName>
    </submittedName>
</protein>
<feature type="compositionally biased region" description="Polar residues" evidence="5">
    <location>
        <begin position="23"/>
        <end position="43"/>
    </location>
</feature>
<dbReference type="InterPro" id="IPR001841">
    <property type="entry name" value="Znf_RING"/>
</dbReference>
<feature type="region of interest" description="Disordered" evidence="5">
    <location>
        <begin position="143"/>
        <end position="186"/>
    </location>
</feature>
<evidence type="ECO:0000256" key="1">
    <source>
        <dbReference type="ARBA" id="ARBA00022723"/>
    </source>
</evidence>
<dbReference type="Proteomes" id="UP000012045">
    <property type="component" value="Unassembled WGS sequence"/>
</dbReference>
<dbReference type="STRING" id="1290391.M7TEY0"/>
<dbReference type="PROSITE" id="PS50089">
    <property type="entry name" value="ZF_RING_2"/>
    <property type="match status" value="1"/>
</dbReference>